<keyword evidence="2" id="KW-1185">Reference proteome</keyword>
<dbReference type="AlphaFoldDB" id="A0A1U8HLM5"/>
<protein>
    <recommendedName>
        <fullName evidence="4">H(+)-exporting diphosphatase</fullName>
    </recommendedName>
</protein>
<dbReference type="Proteomes" id="UP000818029">
    <property type="component" value="Chromosome A03"/>
</dbReference>
<proteinExistence type="predicted"/>
<dbReference type="RefSeq" id="XP_016666946.2">
    <property type="nucleotide sequence ID" value="XM_016811457.2"/>
</dbReference>
<reference evidence="2" key="1">
    <citation type="journal article" date="2020" name="Nat. Genet.">
        <title>Genomic diversifications of five Gossypium allopolyploid species and their impact on cotton improvement.</title>
        <authorList>
            <person name="Chen Z.J."/>
            <person name="Sreedasyam A."/>
            <person name="Ando A."/>
            <person name="Song Q."/>
            <person name="De Santiago L.M."/>
            <person name="Hulse-Kemp A.M."/>
            <person name="Ding M."/>
            <person name="Ye W."/>
            <person name="Kirkbride R.C."/>
            <person name="Jenkins J."/>
            <person name="Plott C."/>
            <person name="Lovell J."/>
            <person name="Lin Y.M."/>
            <person name="Vaughn R."/>
            <person name="Liu B."/>
            <person name="Simpson S."/>
            <person name="Scheffler B.E."/>
            <person name="Wen L."/>
            <person name="Saski C.A."/>
            <person name="Grover C.E."/>
            <person name="Hu G."/>
            <person name="Conover J.L."/>
            <person name="Carlson J.W."/>
            <person name="Shu S."/>
            <person name="Boston L.B."/>
            <person name="Williams M."/>
            <person name="Peterson D.G."/>
            <person name="McGee K."/>
            <person name="Jones D.C."/>
            <person name="Wendel J.F."/>
            <person name="Stelly D.M."/>
            <person name="Grimwood J."/>
            <person name="Schmutz J."/>
        </authorList>
    </citation>
    <scope>NUCLEOTIDE SEQUENCE [LARGE SCALE GENOMIC DNA]</scope>
    <source>
        <strain evidence="2">cv. TM-1</strain>
    </source>
</reference>
<keyword evidence="1" id="KW-1133">Transmembrane helix</keyword>
<evidence type="ECO:0008006" key="4">
    <source>
        <dbReference type="Google" id="ProtNLM"/>
    </source>
</evidence>
<accession>A0A1U8HLM5</accession>
<reference evidence="3" key="2">
    <citation type="submission" date="2025-08" db="UniProtKB">
        <authorList>
            <consortium name="RefSeq"/>
        </authorList>
    </citation>
    <scope>IDENTIFICATION</scope>
</reference>
<organism evidence="2 3">
    <name type="scientific">Gossypium hirsutum</name>
    <name type="common">Upland cotton</name>
    <name type="synonym">Gossypium mexicanum</name>
    <dbReference type="NCBI Taxonomy" id="3635"/>
    <lineage>
        <taxon>Eukaryota</taxon>
        <taxon>Viridiplantae</taxon>
        <taxon>Streptophyta</taxon>
        <taxon>Embryophyta</taxon>
        <taxon>Tracheophyta</taxon>
        <taxon>Spermatophyta</taxon>
        <taxon>Magnoliopsida</taxon>
        <taxon>eudicotyledons</taxon>
        <taxon>Gunneridae</taxon>
        <taxon>Pentapetalae</taxon>
        <taxon>rosids</taxon>
        <taxon>malvids</taxon>
        <taxon>Malvales</taxon>
        <taxon>Malvaceae</taxon>
        <taxon>Malvoideae</taxon>
        <taxon>Gossypium</taxon>
    </lineage>
</organism>
<feature type="transmembrane region" description="Helical" evidence="1">
    <location>
        <begin position="91"/>
        <end position="109"/>
    </location>
</feature>
<sequence length="157" mass="17631">MCLILAKLLFPSWMFELDQIGPSWMFGFDQIGIDFLEKQLQNTGKSPLLCVKCLTDFFSVRHFPKNTTSTSHFLLISFPPHFLSVHQRQPLLLIGVLLLLGLSTALFVTSSRDSSKDYKEEPDYGRYVAIVASASLREMIKPGALAIISPIVVEHDS</sequence>
<evidence type="ECO:0000313" key="2">
    <source>
        <dbReference type="Proteomes" id="UP000818029"/>
    </source>
</evidence>
<dbReference type="GeneID" id="107887268"/>
<gene>
    <name evidence="3" type="primary">LOC107887268</name>
</gene>
<dbReference type="KEGG" id="ghi:107887268"/>
<keyword evidence="1" id="KW-0472">Membrane</keyword>
<keyword evidence="1" id="KW-0812">Transmembrane</keyword>
<name>A0A1U8HLM5_GOSHI</name>
<evidence type="ECO:0000313" key="3">
    <source>
        <dbReference type="RefSeq" id="XP_016666946.2"/>
    </source>
</evidence>
<evidence type="ECO:0000256" key="1">
    <source>
        <dbReference type="SAM" id="Phobius"/>
    </source>
</evidence>